<dbReference type="CDD" id="cd14275">
    <property type="entry name" value="UBA_EF-Ts"/>
    <property type="match status" value="1"/>
</dbReference>
<evidence type="ECO:0000256" key="3">
    <source>
        <dbReference type="ARBA" id="ARBA00022917"/>
    </source>
</evidence>
<accession>A0A644Z890</accession>
<dbReference type="FunFam" id="1.10.8.10:FF:000001">
    <property type="entry name" value="Elongation factor Ts"/>
    <property type="match status" value="1"/>
</dbReference>
<evidence type="ECO:0000256" key="2">
    <source>
        <dbReference type="ARBA" id="ARBA00022768"/>
    </source>
</evidence>
<dbReference type="Gene3D" id="1.10.8.10">
    <property type="entry name" value="DNA helicase RuvA subunit, C-terminal domain"/>
    <property type="match status" value="1"/>
</dbReference>
<gene>
    <name evidence="5" type="primary">tsf_28</name>
    <name evidence="5" type="ORF">SDC9_82806</name>
</gene>
<dbReference type="GO" id="GO:0003746">
    <property type="term" value="F:translation elongation factor activity"/>
    <property type="evidence" value="ECO:0007669"/>
    <property type="project" value="UniProtKB-KW"/>
</dbReference>
<evidence type="ECO:0000259" key="4">
    <source>
        <dbReference type="Pfam" id="PF00889"/>
    </source>
</evidence>
<evidence type="ECO:0000313" key="5">
    <source>
        <dbReference type="EMBL" id="MPM36211.1"/>
    </source>
</evidence>
<sequence length="292" mass="32219">MATANLIELIKILRETTGAGMMDCKKALEENGLDLEKAADYLREKGIAKAAKKAERIAAEGLTNVKTCKSCGKTVVYEVNCETDFVGRGDNFRHLVEEVGDILLDKAPANIEHAKEITNKLFTDATVKIGEKLDLRRFEFVSKKAGQSVGTYIHMGGKISVAVLLDKENHELAESIAMHIAANNPLYITKDAIPSDVREKETAIQIETMKNDPKFAGKPVEMLEKIVAGKVNKVLFESVLSEQAYLLDDTKTVGQILLENGVKVLKLVRFQVGEGIEKRHDDFASEVMSQVK</sequence>
<dbReference type="InterPro" id="IPR036402">
    <property type="entry name" value="EF-Ts_dimer_sf"/>
</dbReference>
<organism evidence="5">
    <name type="scientific">bioreactor metagenome</name>
    <dbReference type="NCBI Taxonomy" id="1076179"/>
    <lineage>
        <taxon>unclassified sequences</taxon>
        <taxon>metagenomes</taxon>
        <taxon>ecological metagenomes</taxon>
    </lineage>
</organism>
<dbReference type="InterPro" id="IPR001816">
    <property type="entry name" value="Transl_elong_EFTs/EF1B"/>
</dbReference>
<dbReference type="SUPFAM" id="SSF46934">
    <property type="entry name" value="UBA-like"/>
    <property type="match status" value="1"/>
</dbReference>
<comment type="caution">
    <text evidence="5">The sequence shown here is derived from an EMBL/GenBank/DDBJ whole genome shotgun (WGS) entry which is preliminary data.</text>
</comment>
<dbReference type="InterPro" id="IPR018101">
    <property type="entry name" value="Transl_elong_Ts_CS"/>
</dbReference>
<evidence type="ECO:0000256" key="1">
    <source>
        <dbReference type="ARBA" id="ARBA00005532"/>
    </source>
</evidence>
<proteinExistence type="inferred from homology"/>
<protein>
    <submittedName>
        <fullName evidence="5">Elongation factor Ts</fullName>
    </submittedName>
</protein>
<dbReference type="PANTHER" id="PTHR11741:SF0">
    <property type="entry name" value="ELONGATION FACTOR TS, MITOCHONDRIAL"/>
    <property type="match status" value="1"/>
</dbReference>
<dbReference type="PROSITE" id="PS01126">
    <property type="entry name" value="EF_TS_1"/>
    <property type="match status" value="1"/>
</dbReference>
<dbReference type="InterPro" id="IPR014039">
    <property type="entry name" value="Transl_elong_EFTs/EF1B_dimer"/>
</dbReference>
<dbReference type="SUPFAM" id="SSF54713">
    <property type="entry name" value="Elongation factor Ts (EF-Ts), dimerisation domain"/>
    <property type="match status" value="2"/>
</dbReference>
<dbReference type="Pfam" id="PF00889">
    <property type="entry name" value="EF_TS"/>
    <property type="match status" value="1"/>
</dbReference>
<dbReference type="InterPro" id="IPR009060">
    <property type="entry name" value="UBA-like_sf"/>
</dbReference>
<dbReference type="AlphaFoldDB" id="A0A644Z890"/>
<dbReference type="NCBIfam" id="TIGR00116">
    <property type="entry name" value="tsf"/>
    <property type="match status" value="1"/>
</dbReference>
<dbReference type="Gene3D" id="3.30.479.20">
    <property type="entry name" value="Elongation factor Ts, dimerisation domain"/>
    <property type="match status" value="2"/>
</dbReference>
<name>A0A644Z890_9ZZZZ</name>
<keyword evidence="3" id="KW-0648">Protein biosynthesis</keyword>
<dbReference type="HAMAP" id="MF_00050">
    <property type="entry name" value="EF_Ts"/>
    <property type="match status" value="1"/>
</dbReference>
<comment type="similarity">
    <text evidence="1">Belongs to the EF-Ts family.</text>
</comment>
<reference evidence="5" key="1">
    <citation type="submission" date="2019-08" db="EMBL/GenBank/DDBJ databases">
        <authorList>
            <person name="Kucharzyk K."/>
            <person name="Murdoch R.W."/>
            <person name="Higgins S."/>
            <person name="Loffler F."/>
        </authorList>
    </citation>
    <scope>NUCLEOTIDE SEQUENCE</scope>
</reference>
<dbReference type="Gene3D" id="1.10.286.20">
    <property type="match status" value="1"/>
</dbReference>
<feature type="domain" description="Translation elongation factor EFTs/EF1B dimerisation" evidence="4">
    <location>
        <begin position="75"/>
        <end position="274"/>
    </location>
</feature>
<keyword evidence="2 5" id="KW-0251">Elongation factor</keyword>
<dbReference type="EMBL" id="VSSQ01007535">
    <property type="protein sequence ID" value="MPM36211.1"/>
    <property type="molecule type" value="Genomic_DNA"/>
</dbReference>
<dbReference type="PANTHER" id="PTHR11741">
    <property type="entry name" value="ELONGATION FACTOR TS"/>
    <property type="match status" value="1"/>
</dbReference>